<name>J0WKL3_AURST</name>
<dbReference type="InParanoid" id="J0WKL3"/>
<proteinExistence type="predicted"/>
<reference evidence="2" key="1">
    <citation type="journal article" date="2012" name="Science">
        <title>The Paleozoic origin of enzymatic lignin decomposition reconstructed from 31 fungal genomes.</title>
        <authorList>
            <person name="Floudas D."/>
            <person name="Binder M."/>
            <person name="Riley R."/>
            <person name="Barry K."/>
            <person name="Blanchette R.A."/>
            <person name="Henrissat B."/>
            <person name="Martinez A.T."/>
            <person name="Otillar R."/>
            <person name="Spatafora J.W."/>
            <person name="Yadav J.S."/>
            <person name="Aerts A."/>
            <person name="Benoit I."/>
            <person name="Boyd A."/>
            <person name="Carlson A."/>
            <person name="Copeland A."/>
            <person name="Coutinho P.M."/>
            <person name="de Vries R.P."/>
            <person name="Ferreira P."/>
            <person name="Findley K."/>
            <person name="Foster B."/>
            <person name="Gaskell J."/>
            <person name="Glotzer D."/>
            <person name="Gorecki P."/>
            <person name="Heitman J."/>
            <person name="Hesse C."/>
            <person name="Hori C."/>
            <person name="Igarashi K."/>
            <person name="Jurgens J.A."/>
            <person name="Kallen N."/>
            <person name="Kersten P."/>
            <person name="Kohler A."/>
            <person name="Kuees U."/>
            <person name="Kumar T.K.A."/>
            <person name="Kuo A."/>
            <person name="LaButti K."/>
            <person name="Larrondo L.F."/>
            <person name="Lindquist E."/>
            <person name="Ling A."/>
            <person name="Lombard V."/>
            <person name="Lucas S."/>
            <person name="Lundell T."/>
            <person name="Martin R."/>
            <person name="McLaughlin D.J."/>
            <person name="Morgenstern I."/>
            <person name="Morin E."/>
            <person name="Murat C."/>
            <person name="Nagy L.G."/>
            <person name="Nolan M."/>
            <person name="Ohm R.A."/>
            <person name="Patyshakuliyeva A."/>
            <person name="Rokas A."/>
            <person name="Ruiz-Duenas F.J."/>
            <person name="Sabat G."/>
            <person name="Salamov A."/>
            <person name="Samejima M."/>
            <person name="Schmutz J."/>
            <person name="Slot J.C."/>
            <person name="St John F."/>
            <person name="Stenlid J."/>
            <person name="Sun H."/>
            <person name="Sun S."/>
            <person name="Syed K."/>
            <person name="Tsang A."/>
            <person name="Wiebenga A."/>
            <person name="Young D."/>
            <person name="Pisabarro A."/>
            <person name="Eastwood D.C."/>
            <person name="Martin F."/>
            <person name="Cullen D."/>
            <person name="Grigoriev I.V."/>
            <person name="Hibbett D.S."/>
        </authorList>
    </citation>
    <scope>NUCLEOTIDE SEQUENCE [LARGE SCALE GENOMIC DNA]</scope>
    <source>
        <strain evidence="2">TFB10046</strain>
    </source>
</reference>
<dbReference type="AlphaFoldDB" id="J0WKL3"/>
<organism evidence="1 2">
    <name type="scientific">Auricularia subglabra (strain TFB-10046 / SS5)</name>
    <name type="common">White-rot fungus</name>
    <name type="synonym">Auricularia delicata (strain TFB10046)</name>
    <dbReference type="NCBI Taxonomy" id="717982"/>
    <lineage>
        <taxon>Eukaryota</taxon>
        <taxon>Fungi</taxon>
        <taxon>Dikarya</taxon>
        <taxon>Basidiomycota</taxon>
        <taxon>Agaricomycotina</taxon>
        <taxon>Agaricomycetes</taxon>
        <taxon>Auriculariales</taxon>
        <taxon>Auriculariaceae</taxon>
        <taxon>Auricularia</taxon>
    </lineage>
</organism>
<evidence type="ECO:0000313" key="1">
    <source>
        <dbReference type="EMBL" id="EJD32300.1"/>
    </source>
</evidence>
<dbReference type="Proteomes" id="UP000006514">
    <property type="component" value="Unassembled WGS sequence"/>
</dbReference>
<dbReference type="KEGG" id="adl:AURDEDRAFT_178649"/>
<evidence type="ECO:0000313" key="2">
    <source>
        <dbReference type="Proteomes" id="UP000006514"/>
    </source>
</evidence>
<protein>
    <submittedName>
        <fullName evidence="1">Uncharacterized protein</fullName>
    </submittedName>
</protein>
<dbReference type="EMBL" id="JH689113">
    <property type="protein sequence ID" value="EJD32300.1"/>
    <property type="molecule type" value="Genomic_DNA"/>
</dbReference>
<keyword evidence="2" id="KW-1185">Reference proteome</keyword>
<sequence>MFATSRRTEEPRHPGEDLSMMEARGGHFVAQATNVINVSAGFSSTMFSLPPECPIVVLR</sequence>
<accession>J0WKL3</accession>
<gene>
    <name evidence="1" type="ORF">AURDEDRAFT_178649</name>
</gene>